<reference evidence="1" key="1">
    <citation type="journal article" date="2012" name="PLoS ONE">
        <title>Gene sets for utilization of primary and secondary nutrition supplies in the distal gut of endangered iberian lynx.</title>
        <authorList>
            <person name="Alcaide M."/>
            <person name="Messina E."/>
            <person name="Richter M."/>
            <person name="Bargiela R."/>
            <person name="Peplies J."/>
            <person name="Huws S.A."/>
            <person name="Newbold C.J."/>
            <person name="Golyshin P.N."/>
            <person name="Simon M.A."/>
            <person name="Lopez G."/>
            <person name="Yakimov M.M."/>
            <person name="Ferrer M."/>
        </authorList>
    </citation>
    <scope>NUCLEOTIDE SEQUENCE</scope>
</reference>
<sequence>MKTRHHQQMRNACTAIFCTNLRGQPGIIPQRHCRQHSSFFLGETAPDSVRHLLTKF</sequence>
<dbReference type="AlphaFoldDB" id="J9G111"/>
<gene>
    <name evidence="1" type="ORF">EVA_16391</name>
</gene>
<dbReference type="EMBL" id="AMCI01005769">
    <property type="protein sequence ID" value="EJW95502.1"/>
    <property type="molecule type" value="Genomic_DNA"/>
</dbReference>
<organism evidence="1">
    <name type="scientific">gut metagenome</name>
    <dbReference type="NCBI Taxonomy" id="749906"/>
    <lineage>
        <taxon>unclassified sequences</taxon>
        <taxon>metagenomes</taxon>
        <taxon>organismal metagenomes</taxon>
    </lineage>
</organism>
<comment type="caution">
    <text evidence="1">The sequence shown here is derived from an EMBL/GenBank/DDBJ whole genome shotgun (WGS) entry which is preliminary data.</text>
</comment>
<evidence type="ECO:0000313" key="1">
    <source>
        <dbReference type="EMBL" id="EJW95502.1"/>
    </source>
</evidence>
<name>J9G111_9ZZZZ</name>
<proteinExistence type="predicted"/>
<accession>J9G111</accession>
<protein>
    <submittedName>
        <fullName evidence="1">Uncharacterized protein</fullName>
    </submittedName>
</protein>